<evidence type="ECO:0000313" key="5">
    <source>
        <dbReference type="EMBL" id="SDZ77467.1"/>
    </source>
</evidence>
<name>A0A1H3VRR2_9GAMM</name>
<keyword evidence="1" id="KW-0805">Transcription regulation</keyword>
<protein>
    <submittedName>
        <fullName evidence="5">Lrp/AsnC family transcriptional regulator, leucine-responsive regulatory protein</fullName>
    </submittedName>
</protein>
<proteinExistence type="predicted"/>
<dbReference type="GO" id="GO:0005829">
    <property type="term" value="C:cytosol"/>
    <property type="evidence" value="ECO:0007669"/>
    <property type="project" value="TreeGrafter"/>
</dbReference>
<dbReference type="PANTHER" id="PTHR30154:SF34">
    <property type="entry name" value="TRANSCRIPTIONAL REGULATOR AZLB"/>
    <property type="match status" value="1"/>
</dbReference>
<dbReference type="Pfam" id="PF13412">
    <property type="entry name" value="HTH_24"/>
    <property type="match status" value="1"/>
</dbReference>
<keyword evidence="2" id="KW-0238">DNA-binding</keyword>
<keyword evidence="3" id="KW-0804">Transcription</keyword>
<dbReference type="AlphaFoldDB" id="A0A1H3VRR2"/>
<feature type="domain" description="HTH asnC-type" evidence="4">
    <location>
        <begin position="8"/>
        <end position="69"/>
    </location>
</feature>
<evidence type="ECO:0000259" key="4">
    <source>
        <dbReference type="PROSITE" id="PS50956"/>
    </source>
</evidence>
<keyword evidence="6" id="KW-1185">Reference proteome</keyword>
<dbReference type="Gene3D" id="3.30.70.920">
    <property type="match status" value="1"/>
</dbReference>
<dbReference type="Pfam" id="PF01037">
    <property type="entry name" value="AsnC_trans_reg"/>
    <property type="match status" value="1"/>
</dbReference>
<gene>
    <name evidence="5" type="ORF">SAMN02982996_00157</name>
</gene>
<dbReference type="RefSeq" id="WP_026743125.1">
    <property type="nucleotide sequence ID" value="NZ_FNQS01000001.1"/>
</dbReference>
<dbReference type="Gene3D" id="1.10.10.10">
    <property type="entry name" value="Winged helix-like DNA-binding domain superfamily/Winged helix DNA-binding domain"/>
    <property type="match status" value="1"/>
</dbReference>
<dbReference type="GeneID" id="97763104"/>
<dbReference type="InterPro" id="IPR036390">
    <property type="entry name" value="WH_DNA-bd_sf"/>
</dbReference>
<dbReference type="InterPro" id="IPR019888">
    <property type="entry name" value="Tscrpt_reg_AsnC-like"/>
</dbReference>
<dbReference type="GO" id="GO:0006355">
    <property type="term" value="P:regulation of DNA-templated transcription"/>
    <property type="evidence" value="ECO:0007669"/>
    <property type="project" value="UniProtKB-ARBA"/>
</dbReference>
<reference evidence="5 6" key="1">
    <citation type="submission" date="2016-10" db="EMBL/GenBank/DDBJ databases">
        <authorList>
            <person name="de Groot N.N."/>
        </authorList>
    </citation>
    <scope>NUCLEOTIDE SEQUENCE [LARGE SCALE GENOMIC DNA]</scope>
    <source>
        <strain evidence="5 6">ATCC 29281</strain>
    </source>
</reference>
<dbReference type="InterPro" id="IPR036388">
    <property type="entry name" value="WH-like_DNA-bd_sf"/>
</dbReference>
<dbReference type="SMART" id="SM00344">
    <property type="entry name" value="HTH_ASNC"/>
    <property type="match status" value="1"/>
</dbReference>
<evidence type="ECO:0000256" key="1">
    <source>
        <dbReference type="ARBA" id="ARBA00023015"/>
    </source>
</evidence>
<dbReference type="InterPro" id="IPR019887">
    <property type="entry name" value="Tscrpt_reg_AsnC/Lrp_C"/>
</dbReference>
<dbReference type="EMBL" id="FNQS01000001">
    <property type="protein sequence ID" value="SDZ77467.1"/>
    <property type="molecule type" value="Genomic_DNA"/>
</dbReference>
<evidence type="ECO:0000256" key="2">
    <source>
        <dbReference type="ARBA" id="ARBA00023125"/>
    </source>
</evidence>
<dbReference type="GO" id="GO:0043565">
    <property type="term" value="F:sequence-specific DNA binding"/>
    <property type="evidence" value="ECO:0007669"/>
    <property type="project" value="InterPro"/>
</dbReference>
<dbReference type="InterPro" id="IPR011991">
    <property type="entry name" value="ArsR-like_HTH"/>
</dbReference>
<dbReference type="SUPFAM" id="SSF46785">
    <property type="entry name" value="Winged helix' DNA-binding domain"/>
    <property type="match status" value="1"/>
</dbReference>
<dbReference type="InterPro" id="IPR000485">
    <property type="entry name" value="AsnC-type_HTH_dom"/>
</dbReference>
<dbReference type="InterPro" id="IPR011008">
    <property type="entry name" value="Dimeric_a/b-barrel"/>
</dbReference>
<organism evidence="5 6">
    <name type="scientific">Lonsdalea quercina</name>
    <dbReference type="NCBI Taxonomy" id="71657"/>
    <lineage>
        <taxon>Bacteria</taxon>
        <taxon>Pseudomonadati</taxon>
        <taxon>Pseudomonadota</taxon>
        <taxon>Gammaproteobacteria</taxon>
        <taxon>Enterobacterales</taxon>
        <taxon>Pectobacteriaceae</taxon>
        <taxon>Lonsdalea</taxon>
    </lineage>
</organism>
<evidence type="ECO:0000256" key="3">
    <source>
        <dbReference type="ARBA" id="ARBA00023163"/>
    </source>
</evidence>
<dbReference type="CDD" id="cd00090">
    <property type="entry name" value="HTH_ARSR"/>
    <property type="match status" value="1"/>
</dbReference>
<evidence type="ECO:0000313" key="6">
    <source>
        <dbReference type="Proteomes" id="UP000187280"/>
    </source>
</evidence>
<dbReference type="STRING" id="71657.SAMN02982996_00157"/>
<dbReference type="PANTHER" id="PTHR30154">
    <property type="entry name" value="LEUCINE-RESPONSIVE REGULATORY PROTEIN"/>
    <property type="match status" value="1"/>
</dbReference>
<dbReference type="Proteomes" id="UP000187280">
    <property type="component" value="Unassembled WGS sequence"/>
</dbReference>
<dbReference type="SUPFAM" id="SSF54909">
    <property type="entry name" value="Dimeric alpha+beta barrel"/>
    <property type="match status" value="1"/>
</dbReference>
<dbReference type="eggNOG" id="COG1522">
    <property type="taxonomic scope" value="Bacteria"/>
</dbReference>
<dbReference type="PRINTS" id="PR00033">
    <property type="entry name" value="HTHASNC"/>
</dbReference>
<accession>A0A1H3VRR2</accession>
<dbReference type="GO" id="GO:0043200">
    <property type="term" value="P:response to amino acid"/>
    <property type="evidence" value="ECO:0007669"/>
    <property type="project" value="TreeGrafter"/>
</dbReference>
<sequence>MANKDKTLDMTDKRILSALRRNGRLTVAELAEEVGLSSSPCWTRLKRLESTKAIEGYVAVINARAVGASEVFFIEITLEHHDDRMLEQFGQALMDMPEVLEAHLVTGDYDYLVKIVVADAEHYERFLRQKLYRVKGIRHTRSTFALRTLKREISVDPLLLPSATSS</sequence>
<dbReference type="PROSITE" id="PS50956">
    <property type="entry name" value="HTH_ASNC_2"/>
    <property type="match status" value="1"/>
</dbReference>